<evidence type="ECO:0000259" key="1">
    <source>
        <dbReference type="Pfam" id="PF00534"/>
    </source>
</evidence>
<dbReference type="PANTHER" id="PTHR12526">
    <property type="entry name" value="GLYCOSYLTRANSFERASE"/>
    <property type="match status" value="1"/>
</dbReference>
<evidence type="ECO:0000313" key="4">
    <source>
        <dbReference type="Proteomes" id="UP000230709"/>
    </source>
</evidence>
<keyword evidence="4" id="KW-1185">Reference proteome</keyword>
<dbReference type="KEGG" id="mtw:CQW49_14210"/>
<dbReference type="GO" id="GO:0016757">
    <property type="term" value="F:glycosyltransferase activity"/>
    <property type="evidence" value="ECO:0007669"/>
    <property type="project" value="InterPro"/>
</dbReference>
<name>A0A2D2D232_METT3</name>
<dbReference type="Pfam" id="PF13579">
    <property type="entry name" value="Glyco_trans_4_4"/>
    <property type="match status" value="1"/>
</dbReference>
<dbReference type="EMBL" id="CP023737">
    <property type="protein sequence ID" value="ATQ68909.1"/>
    <property type="molecule type" value="Genomic_DNA"/>
</dbReference>
<evidence type="ECO:0000259" key="2">
    <source>
        <dbReference type="Pfam" id="PF13579"/>
    </source>
</evidence>
<proteinExistence type="predicted"/>
<dbReference type="STRING" id="595536.GCA_000178815_02328"/>
<feature type="domain" description="Glycosyltransferase subfamily 4-like N-terminal" evidence="2">
    <location>
        <begin position="22"/>
        <end position="199"/>
    </location>
</feature>
<dbReference type="RefSeq" id="WP_003611930.1">
    <property type="nucleotide sequence ID" value="NZ_ADVE02000001.1"/>
</dbReference>
<dbReference type="Gene3D" id="3.40.50.2000">
    <property type="entry name" value="Glycogen Phosphorylase B"/>
    <property type="match status" value="2"/>
</dbReference>
<dbReference type="AlphaFoldDB" id="A0A2D2D232"/>
<dbReference type="InterPro" id="IPR001296">
    <property type="entry name" value="Glyco_trans_1"/>
</dbReference>
<dbReference type="Pfam" id="PF00534">
    <property type="entry name" value="Glycos_transf_1"/>
    <property type="match status" value="1"/>
</dbReference>
<protein>
    <submittedName>
        <fullName evidence="3">Glycosyltransferase WbuB</fullName>
    </submittedName>
</protein>
<dbReference type="Proteomes" id="UP000230709">
    <property type="component" value="Chromosome"/>
</dbReference>
<gene>
    <name evidence="3" type="ORF">CQW49_14210</name>
</gene>
<dbReference type="SUPFAM" id="SSF53756">
    <property type="entry name" value="UDP-Glycosyltransferase/glycogen phosphorylase"/>
    <property type="match status" value="1"/>
</dbReference>
<dbReference type="InterPro" id="IPR028098">
    <property type="entry name" value="Glyco_trans_4-like_N"/>
</dbReference>
<accession>A0A2D2D232</accession>
<organism evidence="3 4">
    <name type="scientific">Methylosinus trichosporium (strain ATCC 35070 / NCIMB 11131 / UNIQEM 75 / OB3b)</name>
    <dbReference type="NCBI Taxonomy" id="595536"/>
    <lineage>
        <taxon>Bacteria</taxon>
        <taxon>Pseudomonadati</taxon>
        <taxon>Pseudomonadota</taxon>
        <taxon>Alphaproteobacteria</taxon>
        <taxon>Hyphomicrobiales</taxon>
        <taxon>Methylocystaceae</taxon>
        <taxon>Methylosinus</taxon>
    </lineage>
</organism>
<reference evidence="4" key="1">
    <citation type="submission" date="2017-10" db="EMBL/GenBank/DDBJ databases">
        <title>Completed PacBio SMRT sequence of Methylosinus trichosporium OB3b reveals presence of a third large plasmid.</title>
        <authorList>
            <person name="Charles T.C."/>
            <person name="Lynch M.D.J."/>
            <person name="Heil J.R."/>
            <person name="Cheng J."/>
        </authorList>
    </citation>
    <scope>NUCLEOTIDE SEQUENCE [LARGE SCALE GENOMIC DNA]</scope>
    <source>
        <strain evidence="4">OB3b</strain>
    </source>
</reference>
<sequence>MTAAQSVIFVNRFFAPDQSATSRMLSDLAFHLAGRGMNVSVVASRGLYDDPDARLAPVETIRGVAVHRTCAPRFGRHSLPGRAFDCLAMYRSFAAAVARLARPGDHVVVKTDPPMLSAALAPVARARGARLVNWLQDLYPEVALGLGMRALSPAAPLLRAARDHSLACAVRNVAIGERMGARLRALGLAEERIEIIPNWCDDEAITPRARRDNPLRRAWGLADTFVVGYSGNLGRAHDYLTVLDAAERLRGEADLLFLLIGGGRLARDLEAEVAARGLGAMFMFRPYQDEALLPMSLALPDIHWISLRPAMEGLIVPSKFYGVAAAGRGVIAIGDPQGELASLIAENDCGAVVAEGDDRRLAEAILEYKRDAARAERIGANARKLLDSRLARRYALDRWELLIQDT</sequence>
<evidence type="ECO:0000313" key="3">
    <source>
        <dbReference type="EMBL" id="ATQ68909.1"/>
    </source>
</evidence>
<dbReference type="CDD" id="cd03794">
    <property type="entry name" value="GT4_WbuB-like"/>
    <property type="match status" value="1"/>
</dbReference>
<keyword evidence="3" id="KW-0808">Transferase</keyword>
<feature type="domain" description="Glycosyl transferase family 1" evidence="1">
    <location>
        <begin position="222"/>
        <end position="384"/>
    </location>
</feature>